<accession>A0A4Y8X4D9</accession>
<protein>
    <submittedName>
        <fullName evidence="1">Uncharacterized protein</fullName>
    </submittedName>
</protein>
<evidence type="ECO:0000313" key="2">
    <source>
        <dbReference type="Proteomes" id="UP000560081"/>
    </source>
</evidence>
<dbReference type="Pfam" id="PF11253">
    <property type="entry name" value="DUF3052"/>
    <property type="match status" value="1"/>
</dbReference>
<evidence type="ECO:0000313" key="1">
    <source>
        <dbReference type="EMBL" id="MBB4882918.1"/>
    </source>
</evidence>
<dbReference type="RefSeq" id="WP_135028020.1">
    <property type="nucleotide sequence ID" value="NZ_BMLA01000001.1"/>
</dbReference>
<dbReference type="OrthoDB" id="5185945at2"/>
<sequence>MEAGSDRTSSQTQLLDAYGLKAGDLVQEWGYDDDIDFAFRDALEDALGEELLTEEDQEPADAVLLWWRAEDGDVTDLTDQLVDVQRSLDRGPVWVMTPRKGRDGYVTPADVAEAASTGGLHVTTSAGGSEDWLASRLEQKRGG</sequence>
<proteinExistence type="predicted"/>
<dbReference type="InterPro" id="IPR021412">
    <property type="entry name" value="DUF3052"/>
</dbReference>
<name>A0A4Y8X4D9_9MICC</name>
<organism evidence="1 2">
    <name type="scientific">Micrococcus flavus</name>
    <dbReference type="NCBI Taxonomy" id="384602"/>
    <lineage>
        <taxon>Bacteria</taxon>
        <taxon>Bacillati</taxon>
        <taxon>Actinomycetota</taxon>
        <taxon>Actinomycetes</taxon>
        <taxon>Micrococcales</taxon>
        <taxon>Micrococcaceae</taxon>
        <taxon>Micrococcus</taxon>
    </lineage>
</organism>
<dbReference type="AlphaFoldDB" id="A0A4Y8X4D9"/>
<dbReference type="EMBL" id="JACHMC010000001">
    <property type="protein sequence ID" value="MBB4882918.1"/>
    <property type="molecule type" value="Genomic_DNA"/>
</dbReference>
<keyword evidence="2" id="KW-1185">Reference proteome</keyword>
<dbReference type="Proteomes" id="UP000560081">
    <property type="component" value="Unassembled WGS sequence"/>
</dbReference>
<gene>
    <name evidence="1" type="ORF">BJ976_001269</name>
</gene>
<reference evidence="1 2" key="1">
    <citation type="submission" date="2020-08" db="EMBL/GenBank/DDBJ databases">
        <title>Sequencing the genomes of 1000 actinobacteria strains.</title>
        <authorList>
            <person name="Klenk H.-P."/>
        </authorList>
    </citation>
    <scope>NUCLEOTIDE SEQUENCE [LARGE SCALE GENOMIC DNA]</scope>
    <source>
        <strain evidence="1 2">DSM 19079</strain>
    </source>
</reference>
<comment type="caution">
    <text evidence="1">The sequence shown here is derived from an EMBL/GenBank/DDBJ whole genome shotgun (WGS) entry which is preliminary data.</text>
</comment>